<dbReference type="EMBL" id="KN668813">
    <property type="protein sequence ID" value="KHN05126.1"/>
    <property type="molecule type" value="Genomic_DNA"/>
</dbReference>
<dbReference type="Proteomes" id="UP000053555">
    <property type="component" value="Unassembled WGS sequence"/>
</dbReference>
<organism evidence="1">
    <name type="scientific">Glycine soja</name>
    <name type="common">Wild soybean</name>
    <dbReference type="NCBI Taxonomy" id="3848"/>
    <lineage>
        <taxon>Eukaryota</taxon>
        <taxon>Viridiplantae</taxon>
        <taxon>Streptophyta</taxon>
        <taxon>Embryophyta</taxon>
        <taxon>Tracheophyta</taxon>
        <taxon>Spermatophyta</taxon>
        <taxon>Magnoliopsida</taxon>
        <taxon>eudicotyledons</taxon>
        <taxon>Gunneridae</taxon>
        <taxon>Pentapetalae</taxon>
        <taxon>rosids</taxon>
        <taxon>fabids</taxon>
        <taxon>Fabales</taxon>
        <taxon>Fabaceae</taxon>
        <taxon>Papilionoideae</taxon>
        <taxon>50 kb inversion clade</taxon>
        <taxon>NPAAA clade</taxon>
        <taxon>indigoferoid/millettioid clade</taxon>
        <taxon>Phaseoleae</taxon>
        <taxon>Glycine</taxon>
        <taxon>Glycine subgen. Soja</taxon>
    </lineage>
</organism>
<feature type="non-terminal residue" evidence="1">
    <location>
        <position position="1"/>
    </location>
</feature>
<reference evidence="1" key="1">
    <citation type="submission" date="2014-07" db="EMBL/GenBank/DDBJ databases">
        <title>Identification of a novel salt tolerance gene in wild soybean by whole-genome sequencing.</title>
        <authorList>
            <person name="Lam H.-M."/>
            <person name="Qi X."/>
            <person name="Li M.-W."/>
            <person name="Liu X."/>
            <person name="Xie M."/>
            <person name="Ni M."/>
            <person name="Xu X."/>
        </authorList>
    </citation>
    <scope>NUCLEOTIDE SEQUENCE [LARGE SCALE GENOMIC DNA]</scope>
    <source>
        <tissue evidence="1">Root</tissue>
    </source>
</reference>
<sequence length="81" mass="8552">PSLTRIAPTPVAFVIGLLNCVSIERQGGTAAPKGVVTSSMSPLIPDMLWCPGVGRSEQYRNSLRNISEINSLIGTKQSDGP</sequence>
<gene>
    <name evidence="1" type="ORF">glysoja_034952</name>
</gene>
<accession>A0A0B2P7D2</accession>
<evidence type="ECO:0000313" key="1">
    <source>
        <dbReference type="EMBL" id="KHN05126.1"/>
    </source>
</evidence>
<dbReference type="AlphaFoldDB" id="A0A0B2P7D2"/>
<name>A0A0B2P7D2_GLYSO</name>
<protein>
    <submittedName>
        <fullName evidence="1">Uncharacterized protein</fullName>
    </submittedName>
</protein>
<proteinExistence type="predicted"/>